<evidence type="ECO:0000313" key="2">
    <source>
        <dbReference type="Proteomes" id="UP000593818"/>
    </source>
</evidence>
<dbReference type="EMBL" id="CP063450">
    <property type="protein sequence ID" value="QOV99961.1"/>
    <property type="molecule type" value="Genomic_DNA"/>
</dbReference>
<gene>
    <name evidence="1" type="ORF">INP59_06235</name>
</gene>
<keyword evidence="2" id="KW-1185">Reference proteome</keyword>
<sequence length="94" mass="9783">MPGPIVPVDEPAAVPVEYGRVLPVPVALLPGVGVTLGGAVVFEAVGCTGSGLVVQDVCGRAVTDDQYLPAGRMNRRALLEITRQVLFEQLQGDT</sequence>
<protein>
    <submittedName>
        <fullName evidence="1">Uncharacterized protein</fullName>
    </submittedName>
</protein>
<reference evidence="1 2" key="1">
    <citation type="submission" date="2020-10" db="EMBL/GenBank/DDBJ databases">
        <title>Whole genome sequence of oil-degrading bacteria Rhodococcus pyridinivorans strain 5Ap.</title>
        <authorList>
            <person name="Akhremchuk A.E."/>
            <person name="Valentovich L.N."/>
            <person name="Charniauskaya M.I."/>
            <person name="Bukliarevich H.A."/>
            <person name="Titok M.A."/>
        </authorList>
    </citation>
    <scope>NUCLEOTIDE SEQUENCE [LARGE SCALE GENOMIC DNA]</scope>
    <source>
        <strain evidence="1 2">5Ap</strain>
    </source>
</reference>
<dbReference type="Proteomes" id="UP000593818">
    <property type="component" value="Chromosome"/>
</dbReference>
<organism evidence="1 2">
    <name type="scientific">Rhodococcus pyridinivorans</name>
    <dbReference type="NCBI Taxonomy" id="103816"/>
    <lineage>
        <taxon>Bacteria</taxon>
        <taxon>Bacillati</taxon>
        <taxon>Actinomycetota</taxon>
        <taxon>Actinomycetes</taxon>
        <taxon>Mycobacteriales</taxon>
        <taxon>Nocardiaceae</taxon>
        <taxon>Rhodococcus</taxon>
    </lineage>
</organism>
<name>A0A7M2XSR5_9NOCA</name>
<dbReference type="RefSeq" id="WP_175427920.1">
    <property type="nucleotide sequence ID" value="NZ_CP063450.1"/>
</dbReference>
<dbReference type="AlphaFoldDB" id="A0A7M2XSR5"/>
<accession>A0A7M2XSR5</accession>
<proteinExistence type="predicted"/>
<evidence type="ECO:0000313" key="1">
    <source>
        <dbReference type="EMBL" id="QOV99961.1"/>
    </source>
</evidence>